<dbReference type="AlphaFoldDB" id="A0A0F9PTW9"/>
<accession>A0A0F9PTW9</accession>
<name>A0A0F9PTW9_9ZZZZ</name>
<protein>
    <submittedName>
        <fullName evidence="1">Uncharacterized protein</fullName>
    </submittedName>
</protein>
<dbReference type="InterPro" id="IPR027417">
    <property type="entry name" value="P-loop_NTPase"/>
</dbReference>
<evidence type="ECO:0000313" key="1">
    <source>
        <dbReference type="EMBL" id="KKN33594.1"/>
    </source>
</evidence>
<reference evidence="1" key="1">
    <citation type="journal article" date="2015" name="Nature">
        <title>Complex archaea that bridge the gap between prokaryotes and eukaryotes.</title>
        <authorList>
            <person name="Spang A."/>
            <person name="Saw J.H."/>
            <person name="Jorgensen S.L."/>
            <person name="Zaremba-Niedzwiedzka K."/>
            <person name="Martijn J."/>
            <person name="Lind A.E."/>
            <person name="van Eijk R."/>
            <person name="Schleper C."/>
            <person name="Guy L."/>
            <person name="Ettema T.J."/>
        </authorList>
    </citation>
    <scope>NUCLEOTIDE SEQUENCE</scope>
</reference>
<organism evidence="1">
    <name type="scientific">marine sediment metagenome</name>
    <dbReference type="NCBI Taxonomy" id="412755"/>
    <lineage>
        <taxon>unclassified sequences</taxon>
        <taxon>metagenomes</taxon>
        <taxon>ecological metagenomes</taxon>
    </lineage>
</organism>
<dbReference type="EMBL" id="LAZR01002165">
    <property type="protein sequence ID" value="KKN33594.1"/>
    <property type="molecule type" value="Genomic_DNA"/>
</dbReference>
<gene>
    <name evidence="1" type="ORF">LCGC14_0802230</name>
</gene>
<comment type="caution">
    <text evidence="1">The sequence shown here is derived from an EMBL/GenBank/DDBJ whole genome shotgun (WGS) entry which is preliminary data.</text>
</comment>
<dbReference type="Gene3D" id="3.40.50.300">
    <property type="entry name" value="P-loop containing nucleotide triphosphate hydrolases"/>
    <property type="match status" value="1"/>
</dbReference>
<dbReference type="SUPFAM" id="SSF52540">
    <property type="entry name" value="P-loop containing nucleoside triphosphate hydrolases"/>
    <property type="match status" value="1"/>
</dbReference>
<proteinExistence type="predicted"/>
<sequence>MIEDIISRIRNIFVGRKPELQRLKGLWELACQNKEHLVYVFLNAPGVGKTTLIHHFGKYLELEGKGLFFKFVCSSDYDSPVELNKDLLYNIQEIVQDKQEIITDYIKSLTNKNKKQILREKLKIITRDIDKKITQDSISLNDVIFILKRLSSVIPIFFAADEIQEFQKLAFKSVENKQETTLHYFTRLLKNLLNLRILLILSGTRYHILSQMGGKIGSPIREKVESLVITNFSRDEILEYVEQVNELIKIAAMKQEEKKILNLVNNYQQFLFAFSGGHPRTIERITMLFLNSILYLLEKSGYDDYAKFVDFLLPLSKKSFENTLLTKEKENELVKLSSNIQFSIVKKWIIERSYNGHLLGPSPEVIDNLSAKEEVDDIIYNLMNLGFIVQNGMFNYYITSYFHFLAFLKPYHENHEMFLKEVLHNKFFELMCGFHSGFGYTFENIFSTALIIYGNKAQKKASLPLDSSLLKGLMVLKEKINWSKISLDPNILYQTPIAKAVDAIIHQENELVLMQITTARQPDPFKIDMLVNQLDDLNRQQLKVGNIKIIRGWIVSLYEFTSQVPTHKNLLVTVGDSLIPILGEDLFARLREVKESFSK</sequence>